<dbReference type="InterPro" id="IPR011249">
    <property type="entry name" value="Metalloenz_LuxS/M16"/>
</dbReference>
<gene>
    <name evidence="4" type="ORF">ATO11_05660</name>
</gene>
<dbReference type="RefSeq" id="WP_050529852.1">
    <property type="nucleotide sequence ID" value="NZ_AQQZ01000002.1"/>
</dbReference>
<evidence type="ECO:0000259" key="2">
    <source>
        <dbReference type="Pfam" id="PF00675"/>
    </source>
</evidence>
<proteinExistence type="predicted"/>
<dbReference type="InterPro" id="IPR011765">
    <property type="entry name" value="Pept_M16_N"/>
</dbReference>
<dbReference type="OrthoDB" id="9811314at2"/>
<evidence type="ECO:0000256" key="1">
    <source>
        <dbReference type="SAM" id="SignalP"/>
    </source>
</evidence>
<dbReference type="STRING" id="1317121.ATO11_05660"/>
<dbReference type="AlphaFoldDB" id="A0A0L1JSY8"/>
<dbReference type="Gene3D" id="3.30.830.10">
    <property type="entry name" value="Metalloenzyme, LuxS/M16 peptidase-like"/>
    <property type="match status" value="2"/>
</dbReference>
<dbReference type="Pfam" id="PF05193">
    <property type="entry name" value="Peptidase_M16_C"/>
    <property type="match status" value="1"/>
</dbReference>
<feature type="signal peptide" evidence="1">
    <location>
        <begin position="1"/>
        <end position="19"/>
    </location>
</feature>
<protein>
    <submittedName>
        <fullName evidence="4">Zinc protease</fullName>
    </submittedName>
</protein>
<dbReference type="PATRIC" id="fig|1317121.7.peg.1512"/>
<dbReference type="PANTHER" id="PTHR11851">
    <property type="entry name" value="METALLOPROTEASE"/>
    <property type="match status" value="1"/>
</dbReference>
<organism evidence="4 5">
    <name type="scientific">Pseudaestuariivita atlantica</name>
    <dbReference type="NCBI Taxonomy" id="1317121"/>
    <lineage>
        <taxon>Bacteria</taxon>
        <taxon>Pseudomonadati</taxon>
        <taxon>Pseudomonadota</taxon>
        <taxon>Alphaproteobacteria</taxon>
        <taxon>Rhodobacterales</taxon>
        <taxon>Paracoccaceae</taxon>
        <taxon>Pseudaestuariivita</taxon>
    </lineage>
</organism>
<sequence length="439" mass="47573">MIRLALACMLGLAAVAAEAEIKIQEITSPGGIDAWLVEEHSIPFVAIELRFKGGASLDLPGKRGATNLMVGLLEEGTGEMDARDFARAAEELAASFDYDVYDDSIAISARMLTENRDEAVELFRKSIVEPRFDQESIDRVRGQVESNIRSELTDPNDIAGAAFDALAFGDHPYATDSDGTLDSVAALTRDDIVAAHQGAIARDRVYASAVGDITAEELGLILDRLVEGLPETGLPQPGPAPVNLDGGIHVVPYDVPQSVAIFGHEGFERDDPDFFAAYILNVILGGGGFESRLMDEVREKRGLTYGVGSYLVPKDHAALYLGQVASANNRIAQAIEVIQNEWVRMRQEGVTEDELARAKTYLTGGYPLRFDGNGTIANILVGMQMEGLSPDYVVTRNAKIEAVTREDVLRVAQRLMRPDELTFVVVGQPEGLEDAIPIQ</sequence>
<feature type="domain" description="Peptidase M16 C-terminal" evidence="3">
    <location>
        <begin position="187"/>
        <end position="361"/>
    </location>
</feature>
<feature type="domain" description="Peptidase M16 N-terminal" evidence="2">
    <location>
        <begin position="38"/>
        <end position="151"/>
    </location>
</feature>
<reference evidence="4 5" key="1">
    <citation type="journal article" date="2015" name="Int. J. Syst. Evol. Microbiol.">
        <title>Aestuariivita atlantica sp. nov., isolated from deep sea sediment of the Atlantic Ocean.</title>
        <authorList>
            <person name="Li G."/>
            <person name="Lai Q."/>
            <person name="Du Y."/>
            <person name="Liu X."/>
            <person name="Sun F."/>
            <person name="Shao Z."/>
        </authorList>
    </citation>
    <scope>NUCLEOTIDE SEQUENCE [LARGE SCALE GENOMIC DNA]</scope>
    <source>
        <strain evidence="4 5">22II-S11-z3</strain>
    </source>
</reference>
<name>A0A0L1JSY8_9RHOB</name>
<dbReference type="GO" id="GO:0006508">
    <property type="term" value="P:proteolysis"/>
    <property type="evidence" value="ECO:0007669"/>
    <property type="project" value="UniProtKB-KW"/>
</dbReference>
<dbReference type="GO" id="GO:0046872">
    <property type="term" value="F:metal ion binding"/>
    <property type="evidence" value="ECO:0007669"/>
    <property type="project" value="InterPro"/>
</dbReference>
<feature type="chain" id="PRO_5005554235" evidence="1">
    <location>
        <begin position="20"/>
        <end position="439"/>
    </location>
</feature>
<keyword evidence="5" id="KW-1185">Reference proteome</keyword>
<accession>A0A0L1JSY8</accession>
<dbReference type="PANTHER" id="PTHR11851:SF224">
    <property type="entry name" value="PROCESSING PROTEASE"/>
    <property type="match status" value="1"/>
</dbReference>
<comment type="caution">
    <text evidence="4">The sequence shown here is derived from an EMBL/GenBank/DDBJ whole genome shotgun (WGS) entry which is preliminary data.</text>
</comment>
<dbReference type="Pfam" id="PF00675">
    <property type="entry name" value="Peptidase_M16"/>
    <property type="match status" value="1"/>
</dbReference>
<evidence type="ECO:0000313" key="5">
    <source>
        <dbReference type="Proteomes" id="UP000036938"/>
    </source>
</evidence>
<dbReference type="InterPro" id="IPR050361">
    <property type="entry name" value="MPP/UQCRC_Complex"/>
</dbReference>
<dbReference type="SUPFAM" id="SSF63411">
    <property type="entry name" value="LuxS/MPP-like metallohydrolase"/>
    <property type="match status" value="2"/>
</dbReference>
<dbReference type="InterPro" id="IPR007863">
    <property type="entry name" value="Peptidase_M16_C"/>
</dbReference>
<keyword evidence="4" id="KW-0645">Protease</keyword>
<dbReference type="GO" id="GO:0008233">
    <property type="term" value="F:peptidase activity"/>
    <property type="evidence" value="ECO:0007669"/>
    <property type="project" value="UniProtKB-KW"/>
</dbReference>
<keyword evidence="4" id="KW-0378">Hydrolase</keyword>
<dbReference type="Proteomes" id="UP000036938">
    <property type="component" value="Unassembled WGS sequence"/>
</dbReference>
<keyword evidence="1" id="KW-0732">Signal</keyword>
<evidence type="ECO:0000313" key="4">
    <source>
        <dbReference type="EMBL" id="KNG94865.1"/>
    </source>
</evidence>
<evidence type="ECO:0000259" key="3">
    <source>
        <dbReference type="Pfam" id="PF05193"/>
    </source>
</evidence>
<dbReference type="EMBL" id="AQQZ01000002">
    <property type="protein sequence ID" value="KNG94865.1"/>
    <property type="molecule type" value="Genomic_DNA"/>
</dbReference>